<dbReference type="GO" id="GO:0016787">
    <property type="term" value="F:hydrolase activity"/>
    <property type="evidence" value="ECO:0007669"/>
    <property type="project" value="UniProtKB-KW"/>
</dbReference>
<proteinExistence type="predicted"/>
<dbReference type="InterPro" id="IPR000073">
    <property type="entry name" value="AB_hydrolase_1"/>
</dbReference>
<evidence type="ECO:0000259" key="3">
    <source>
        <dbReference type="Pfam" id="PF00561"/>
    </source>
</evidence>
<name>A0ABW7QUY5_9ACTN</name>
<comment type="caution">
    <text evidence="4">The sequence shown here is derived from an EMBL/GenBank/DDBJ whole genome shotgun (WGS) entry which is preliminary data.</text>
</comment>
<dbReference type="PANTHER" id="PTHR43798">
    <property type="entry name" value="MONOACYLGLYCEROL LIPASE"/>
    <property type="match status" value="1"/>
</dbReference>
<dbReference type="InterPro" id="IPR029058">
    <property type="entry name" value="AB_hydrolase_fold"/>
</dbReference>
<evidence type="ECO:0000256" key="1">
    <source>
        <dbReference type="ARBA" id="ARBA00022801"/>
    </source>
</evidence>
<evidence type="ECO:0000313" key="4">
    <source>
        <dbReference type="EMBL" id="MFH8548597.1"/>
    </source>
</evidence>
<gene>
    <name evidence="4" type="ORF">ACH4F9_26635</name>
</gene>
<dbReference type="Gene3D" id="3.40.50.1820">
    <property type="entry name" value="alpha/beta hydrolase"/>
    <property type="match status" value="1"/>
</dbReference>
<reference evidence="4 5" key="1">
    <citation type="submission" date="2024-10" db="EMBL/GenBank/DDBJ databases">
        <title>The Natural Products Discovery Center: Release of the First 8490 Sequenced Strains for Exploring Actinobacteria Biosynthetic Diversity.</title>
        <authorList>
            <person name="Kalkreuter E."/>
            <person name="Kautsar S.A."/>
            <person name="Yang D."/>
            <person name="Bader C.D."/>
            <person name="Teijaro C.N."/>
            <person name="Fluegel L."/>
            <person name="Davis C.M."/>
            <person name="Simpson J.R."/>
            <person name="Lauterbach L."/>
            <person name="Steele A.D."/>
            <person name="Gui C."/>
            <person name="Meng S."/>
            <person name="Li G."/>
            <person name="Viehrig K."/>
            <person name="Ye F."/>
            <person name="Su P."/>
            <person name="Kiefer A.F."/>
            <person name="Nichols A."/>
            <person name="Cepeda A.J."/>
            <person name="Yan W."/>
            <person name="Fan B."/>
            <person name="Jiang Y."/>
            <person name="Adhikari A."/>
            <person name="Zheng C.-J."/>
            <person name="Schuster L."/>
            <person name="Cowan T.M."/>
            <person name="Smanski M.J."/>
            <person name="Chevrette M.G."/>
            <person name="De Carvalho L.P.S."/>
            <person name="Shen B."/>
        </authorList>
    </citation>
    <scope>NUCLEOTIDE SEQUENCE [LARGE SCALE GENOMIC DNA]</scope>
    <source>
        <strain evidence="4 5">NPDC017990</strain>
    </source>
</reference>
<evidence type="ECO:0000256" key="2">
    <source>
        <dbReference type="SAM" id="MobiDB-lite"/>
    </source>
</evidence>
<dbReference type="PRINTS" id="PR00111">
    <property type="entry name" value="ABHYDROLASE"/>
</dbReference>
<keyword evidence="1 4" id="KW-0378">Hydrolase</keyword>
<keyword evidence="5" id="KW-1185">Reference proteome</keyword>
<dbReference type="Pfam" id="PF00561">
    <property type="entry name" value="Abhydrolase_1"/>
    <property type="match status" value="1"/>
</dbReference>
<feature type="region of interest" description="Disordered" evidence="2">
    <location>
        <begin position="1"/>
        <end position="30"/>
    </location>
</feature>
<dbReference type="InterPro" id="IPR050266">
    <property type="entry name" value="AB_hydrolase_sf"/>
</dbReference>
<dbReference type="Proteomes" id="UP001610818">
    <property type="component" value="Unassembled WGS sequence"/>
</dbReference>
<dbReference type="PANTHER" id="PTHR43798:SF31">
    <property type="entry name" value="AB HYDROLASE SUPERFAMILY PROTEIN YCLE"/>
    <property type="match status" value="1"/>
</dbReference>
<feature type="compositionally biased region" description="Gly residues" evidence="2">
    <location>
        <begin position="19"/>
        <end position="30"/>
    </location>
</feature>
<accession>A0ABW7QUY5</accession>
<dbReference type="SUPFAM" id="SSF53474">
    <property type="entry name" value="alpha/beta-Hydrolases"/>
    <property type="match status" value="1"/>
</dbReference>
<organism evidence="4 5">
    <name type="scientific">Streptomyces longisporoflavus</name>
    <dbReference type="NCBI Taxonomy" id="28044"/>
    <lineage>
        <taxon>Bacteria</taxon>
        <taxon>Bacillati</taxon>
        <taxon>Actinomycetota</taxon>
        <taxon>Actinomycetes</taxon>
        <taxon>Kitasatosporales</taxon>
        <taxon>Streptomycetaceae</taxon>
        <taxon>Streptomyces</taxon>
    </lineage>
</organism>
<dbReference type="RefSeq" id="WP_397715099.1">
    <property type="nucleotide sequence ID" value="NZ_JBIRGN010000005.1"/>
</dbReference>
<feature type="domain" description="AB hydrolase-1" evidence="3">
    <location>
        <begin position="34"/>
        <end position="173"/>
    </location>
</feature>
<evidence type="ECO:0000313" key="5">
    <source>
        <dbReference type="Proteomes" id="UP001610818"/>
    </source>
</evidence>
<protein>
    <submittedName>
        <fullName evidence="4">Alpha/beta fold hydrolase</fullName>
    </submittedName>
</protein>
<dbReference type="EMBL" id="JBIRGQ010000005">
    <property type="protein sequence ID" value="MFH8548597.1"/>
    <property type="molecule type" value="Genomic_DNA"/>
</dbReference>
<sequence>MELMVPVKDGEVWAEDSGEPGGRAGAGGPGGDMPPLVLLHPGVADSRVWDGILPRLREGRRVIRYDARGYGRSPAPTARFSLVDDLTAVLDHFDVARAFLAASSMGGTTAIGLALGDPGRVAGLALLVPGITGNPDFLMAEFTAEVGRLARAGDMDGIVALVMRTSAAAGSGDDPAEELIRAVIPAWFAVHPHQVPDPPAFDRLGELDVPCVLALGEHDDPEAVRCNEQMAARIPGCRLVRLGESDHFPILREPEAVTDLILRAYAAAR</sequence>